<feature type="compositionally biased region" description="Basic residues" evidence="3">
    <location>
        <begin position="677"/>
        <end position="694"/>
    </location>
</feature>
<reference evidence="6 7" key="1">
    <citation type="submission" date="2020-08" db="EMBL/GenBank/DDBJ databases">
        <title>Sequencing the genomes of 1000 actinobacteria strains.</title>
        <authorList>
            <person name="Klenk H.-P."/>
        </authorList>
    </citation>
    <scope>NUCLEOTIDE SEQUENCE [LARGE SCALE GENOMIC DNA]</scope>
    <source>
        <strain evidence="6 7">DSM 105498</strain>
    </source>
</reference>
<organism evidence="6 7">
    <name type="scientific">Nocardioides soli</name>
    <dbReference type="NCBI Taxonomy" id="1036020"/>
    <lineage>
        <taxon>Bacteria</taxon>
        <taxon>Bacillati</taxon>
        <taxon>Actinomycetota</taxon>
        <taxon>Actinomycetes</taxon>
        <taxon>Propionibacteriales</taxon>
        <taxon>Nocardioidaceae</taxon>
        <taxon>Nocardioides</taxon>
    </lineage>
</organism>
<dbReference type="PROSITE" id="PS50853">
    <property type="entry name" value="FN3"/>
    <property type="match status" value="1"/>
</dbReference>
<protein>
    <recommendedName>
        <fullName evidence="5">Fibronectin type-III domain-containing protein</fullName>
    </recommendedName>
</protein>
<keyword evidence="4" id="KW-0732">Signal</keyword>
<keyword evidence="2" id="KW-0624">Polysaccharide degradation</keyword>
<evidence type="ECO:0000256" key="2">
    <source>
        <dbReference type="ARBA" id="ARBA00023326"/>
    </source>
</evidence>
<evidence type="ECO:0000256" key="1">
    <source>
        <dbReference type="ARBA" id="ARBA00023295"/>
    </source>
</evidence>
<dbReference type="InterPro" id="IPR036116">
    <property type="entry name" value="FN3_sf"/>
</dbReference>
<dbReference type="RefSeq" id="WP_183591245.1">
    <property type="nucleotide sequence ID" value="NZ_JACHWR010000001.1"/>
</dbReference>
<name>A0A7W4Z1A7_9ACTN</name>
<dbReference type="CDD" id="cd00063">
    <property type="entry name" value="FN3"/>
    <property type="match status" value="1"/>
</dbReference>
<dbReference type="Gene3D" id="2.60.40.2700">
    <property type="match status" value="2"/>
</dbReference>
<sequence>MDTPRPRTLRAARLTAGLAAAALGAGSLAGLAVPAHAADTTGFPRTLTFEPSKLIATADAVYAVGFEEADDATESHGYVQKVGSGDPVDLGEGTTVADAALTDDGNLLVVGTVSDGDGTDSATWSIDTADLGQPGPAPEPTLAPSGDRVSLVDVDSAGPYTVGNDGAGQLRIWQEDDAVAVVADAAEATATASTGAVGQRTWYLAGSAWDPVTTATLWAVTEEGEDPDPVLLGAAGDDPDQYVQSMAVDPATDIAYVLTLRDNEDGPQTYGLNVVTAGEDTYVPLDYATALALSPDGDTVYLSTGYDIVALDADDVASYAEGSDVPSVYLDSDDTLTELATDPAGNVFAAGGNDVFAVAVPEAPTALAAAPDPMSTEGVTASWDEGKYAWQLEDAGGAPARYRYEIRSADDEVVDSGTTNDQIVSVSGLQPGTTYDVRVASTNGLLDSPWVEQQVTTHDRYLSAPSALAVQGSLTVGSTLSFAATGAWEAGTDVTYEWYGATESMGGQIATGPTLTLTAEHLGLTITGVATGTKAGAAGVALVARASGTVANPAQPPITAPVTPPAPKVLAAATPKISGTARVGETLVAKPGKWTAGAKLSYQWEAAGKPIKGADGRKLTLTKALKGKRIGVTVTGSLTGYATESRTSKETAKVGGAAKAGAKPGKGKGGKGGKGGKPGKGKGGKPGKGGKGHR</sequence>
<keyword evidence="2" id="KW-0119">Carbohydrate metabolism</keyword>
<feature type="signal peptide" evidence="4">
    <location>
        <begin position="1"/>
        <end position="37"/>
    </location>
</feature>
<comment type="caution">
    <text evidence="6">The sequence shown here is derived from an EMBL/GenBank/DDBJ whole genome shotgun (WGS) entry which is preliminary data.</text>
</comment>
<keyword evidence="1" id="KW-0326">Glycosidase</keyword>
<keyword evidence="1" id="KW-0378">Hydrolase</keyword>
<accession>A0A7W4Z1A7</accession>
<evidence type="ECO:0000313" key="7">
    <source>
        <dbReference type="Proteomes" id="UP000589626"/>
    </source>
</evidence>
<evidence type="ECO:0000256" key="4">
    <source>
        <dbReference type="SAM" id="SignalP"/>
    </source>
</evidence>
<dbReference type="SMART" id="SM00060">
    <property type="entry name" value="FN3"/>
    <property type="match status" value="1"/>
</dbReference>
<dbReference type="GO" id="GO:0000272">
    <property type="term" value="P:polysaccharide catabolic process"/>
    <property type="evidence" value="ECO:0007669"/>
    <property type="project" value="UniProtKB-KW"/>
</dbReference>
<evidence type="ECO:0000256" key="3">
    <source>
        <dbReference type="SAM" id="MobiDB-lite"/>
    </source>
</evidence>
<dbReference type="GO" id="GO:0016798">
    <property type="term" value="F:hydrolase activity, acting on glycosyl bonds"/>
    <property type="evidence" value="ECO:0007669"/>
    <property type="project" value="UniProtKB-KW"/>
</dbReference>
<dbReference type="EMBL" id="JACHWR010000001">
    <property type="protein sequence ID" value="MBB3041330.1"/>
    <property type="molecule type" value="Genomic_DNA"/>
</dbReference>
<dbReference type="InterPro" id="IPR003961">
    <property type="entry name" value="FN3_dom"/>
</dbReference>
<dbReference type="AlphaFoldDB" id="A0A7W4Z1A7"/>
<dbReference type="SUPFAM" id="SSF63829">
    <property type="entry name" value="Calcium-dependent phosphotriesterase"/>
    <property type="match status" value="1"/>
</dbReference>
<evidence type="ECO:0000259" key="5">
    <source>
        <dbReference type="PROSITE" id="PS50853"/>
    </source>
</evidence>
<feature type="chain" id="PRO_5030971382" description="Fibronectin type-III domain-containing protein" evidence="4">
    <location>
        <begin position="38"/>
        <end position="694"/>
    </location>
</feature>
<dbReference type="Proteomes" id="UP000589626">
    <property type="component" value="Unassembled WGS sequence"/>
</dbReference>
<proteinExistence type="predicted"/>
<evidence type="ECO:0000313" key="6">
    <source>
        <dbReference type="EMBL" id="MBB3041330.1"/>
    </source>
</evidence>
<dbReference type="Gene3D" id="2.60.40.10">
    <property type="entry name" value="Immunoglobulins"/>
    <property type="match status" value="1"/>
</dbReference>
<keyword evidence="7" id="KW-1185">Reference proteome</keyword>
<dbReference type="InterPro" id="IPR013783">
    <property type="entry name" value="Ig-like_fold"/>
</dbReference>
<feature type="domain" description="Fibronectin type-III" evidence="5">
    <location>
        <begin position="363"/>
        <end position="461"/>
    </location>
</feature>
<gene>
    <name evidence="6" type="ORF">FHU40_001131</name>
</gene>
<feature type="region of interest" description="Disordered" evidence="3">
    <location>
        <begin position="643"/>
        <end position="694"/>
    </location>
</feature>
<dbReference type="SUPFAM" id="SSF49265">
    <property type="entry name" value="Fibronectin type III"/>
    <property type="match status" value="1"/>
</dbReference>